<evidence type="ECO:0000256" key="1">
    <source>
        <dbReference type="SAM" id="Phobius"/>
    </source>
</evidence>
<dbReference type="InterPro" id="IPR009030">
    <property type="entry name" value="Growth_fac_rcpt_cys_sf"/>
</dbReference>
<feature type="transmembrane region" description="Helical" evidence="1">
    <location>
        <begin position="764"/>
        <end position="789"/>
    </location>
</feature>
<dbReference type="SMART" id="SM01411">
    <property type="entry name" value="Ephrin_rec_like"/>
    <property type="match status" value="3"/>
</dbReference>
<keyword evidence="1" id="KW-0472">Membrane</keyword>
<feature type="transmembrane region" description="Helical" evidence="1">
    <location>
        <begin position="1031"/>
        <end position="1051"/>
    </location>
</feature>
<feature type="transmembrane region" description="Helical" evidence="1">
    <location>
        <begin position="731"/>
        <end position="752"/>
    </location>
</feature>
<proteinExistence type="predicted"/>
<keyword evidence="2" id="KW-0732">Signal</keyword>
<keyword evidence="4" id="KW-1185">Reference proteome</keyword>
<dbReference type="Gene3D" id="2.10.50.10">
    <property type="entry name" value="Tumor Necrosis Factor Receptor, subunit A, domain 2"/>
    <property type="match status" value="1"/>
</dbReference>
<feature type="transmembrane region" description="Helical" evidence="1">
    <location>
        <begin position="624"/>
        <end position="648"/>
    </location>
</feature>
<organism evidence="3 4">
    <name type="scientific">Symbiodinium natans</name>
    <dbReference type="NCBI Taxonomy" id="878477"/>
    <lineage>
        <taxon>Eukaryota</taxon>
        <taxon>Sar</taxon>
        <taxon>Alveolata</taxon>
        <taxon>Dinophyceae</taxon>
        <taxon>Suessiales</taxon>
        <taxon>Symbiodiniaceae</taxon>
        <taxon>Symbiodinium</taxon>
    </lineage>
</organism>
<dbReference type="EMBL" id="CAJNDS010002574">
    <property type="protein sequence ID" value="CAE7530748.1"/>
    <property type="molecule type" value="Genomic_DNA"/>
</dbReference>
<dbReference type="SUPFAM" id="SSF57184">
    <property type="entry name" value="Growth factor receptor domain"/>
    <property type="match status" value="1"/>
</dbReference>
<feature type="signal peptide" evidence="2">
    <location>
        <begin position="1"/>
        <end position="18"/>
    </location>
</feature>
<sequence length="1086" mass="120169">MTMLRAILLFGGLFMTSGEDSPCTWNATETEPCYLQIGGIFEYHDGLYDEDDNVLNRLNLPEYDCSGHDPMPYIEAVNRLNGGRGFMVHSSGLEVAQSRPYPKYYYRLNFTRRSFRKGNWTHGDALGRQLFPGWSFIVGMGSGCRDDFITEQAKLANQLGRIWMTARGPWSQISEATHKATGIPLKWGFSSHVDSRNYAAGAIRQFALRGAKTAAVIYFAGENLFFSGVGEGAVQLLQDNEITVKEFKMDQLGAISSAEEQRVWERAIDEAIDEKVDVIITSSGKAGLELILHKLESRRQEHVPSGMWSVNLVWGTKGIFCLGMGELCAHVLSSTQPGALYHVASELKDGVLNLTAGEFRKAEDEKDTENAVEKNYEMDTAVSAFIQAVQGVYRFREIQDPSNLLHSEADRSVYVAVRDFMLSGEIFGETFQGPARFSPLGQINGMESPTTRLFDNATLSILLPTEYAQVGFEYPVPAALRCPANFYKWWSDDADTWPLDQAECLPCPANSERVDENVSSCSCSKGYYADGLGCQPCPEGAVCDERGSELEDLILKPGYWRYGNTTSDVYECKSNASCLGGVLFGDDSCNLGHEGPRCEVCSQGFYKDFSSSECQACPDVAAQIGLAQVLAIVLAIAFLCLVPVLIFFRKHIRELADRTVQNWKAKKKDLKTQAKIFVSLLQVLNMLPGIFSDIVWPESFRDFAHGVGIFNLSLEIVPLNCIRATTFYDRLLVTTCLPIALVLVLAVTWVIHGRVAGGRAKLQSSYFGACLLLTYLVFPFAVNTIFATFRCESFDLGSGQTGRFLAVDLSLDCDAETYGHYHAFALFMVLVYPVGIPAWIAASVWRHRSAICPAVSPEEVSQAQKVLEAEKKGLAGSLSPSRLLSKLGKTGDLEGPTGLFSQEEVLWARIVKRDDDPEVEHLKFIFEDYRPHAMYYEVFECFRKVFLTAVLVFCAPGSWLQIVVGICFCLISLKVLFYFQPYSNPGAAVSAELSQWILLLSLLLALLLFTAENVSLDVVGLDPVLFSQASSIVLIVGTVLTIMAGIGHVVMELQFRKRSKESRQLASKAQTGPEADVVVGEDLLQC</sequence>
<protein>
    <submittedName>
        <fullName evidence="3">Uncharacterized protein</fullName>
    </submittedName>
</protein>
<name>A0A812TNI8_9DINO</name>
<reference evidence="3" key="1">
    <citation type="submission" date="2021-02" db="EMBL/GenBank/DDBJ databases">
        <authorList>
            <person name="Dougan E. K."/>
            <person name="Rhodes N."/>
            <person name="Thang M."/>
            <person name="Chan C."/>
        </authorList>
    </citation>
    <scope>NUCLEOTIDE SEQUENCE</scope>
</reference>
<evidence type="ECO:0000256" key="2">
    <source>
        <dbReference type="SAM" id="SignalP"/>
    </source>
</evidence>
<evidence type="ECO:0000313" key="4">
    <source>
        <dbReference type="Proteomes" id="UP000604046"/>
    </source>
</evidence>
<feature type="transmembrane region" description="Helical" evidence="1">
    <location>
        <begin position="991"/>
        <end position="1011"/>
    </location>
</feature>
<feature type="chain" id="PRO_5032581032" evidence="2">
    <location>
        <begin position="19"/>
        <end position="1086"/>
    </location>
</feature>
<dbReference type="OrthoDB" id="354394at2759"/>
<gene>
    <name evidence="3" type="ORF">SNAT2548_LOCUS29731</name>
</gene>
<comment type="caution">
    <text evidence="3">The sequence shown here is derived from an EMBL/GenBank/DDBJ whole genome shotgun (WGS) entry which is preliminary data.</text>
</comment>
<keyword evidence="1" id="KW-1133">Transmembrane helix</keyword>
<evidence type="ECO:0000313" key="3">
    <source>
        <dbReference type="EMBL" id="CAE7530748.1"/>
    </source>
</evidence>
<dbReference type="Proteomes" id="UP000604046">
    <property type="component" value="Unassembled WGS sequence"/>
</dbReference>
<dbReference type="PANTHER" id="PTHR11319:SF35">
    <property type="entry name" value="OUTER MEMBRANE PROTEIN PMPC-RELATED"/>
    <property type="match status" value="1"/>
</dbReference>
<feature type="transmembrane region" description="Helical" evidence="1">
    <location>
        <begin position="959"/>
        <end position="979"/>
    </location>
</feature>
<accession>A0A812TNI8</accession>
<dbReference type="AlphaFoldDB" id="A0A812TNI8"/>
<feature type="transmembrane region" description="Helical" evidence="1">
    <location>
        <begin position="676"/>
        <end position="696"/>
    </location>
</feature>
<feature type="transmembrane region" description="Helical" evidence="1">
    <location>
        <begin position="821"/>
        <end position="841"/>
    </location>
</feature>
<keyword evidence="1" id="KW-0812">Transmembrane</keyword>
<dbReference type="PANTHER" id="PTHR11319">
    <property type="entry name" value="G PROTEIN-COUPLED RECEPTOR-RELATED"/>
    <property type="match status" value="1"/>
</dbReference>